<reference evidence="10" key="1">
    <citation type="submission" date="2023-03" db="EMBL/GenBank/DDBJ databases">
        <title>Complete genome of Cladonia borealis.</title>
        <authorList>
            <person name="Park H."/>
        </authorList>
    </citation>
    <scope>NUCLEOTIDE SEQUENCE</scope>
    <source>
        <strain evidence="10">ANT050790</strain>
    </source>
</reference>
<evidence type="ECO:0000256" key="3">
    <source>
        <dbReference type="ARBA" id="ARBA00044676"/>
    </source>
</evidence>
<evidence type="ECO:0000256" key="1">
    <source>
        <dbReference type="ARBA" id="ARBA00001968"/>
    </source>
</evidence>
<protein>
    <recommendedName>
        <fullName evidence="7">Decapping nuclease</fullName>
        <ecNumber evidence="7">3.6.1.-</ecNumber>
    </recommendedName>
</protein>
<dbReference type="InterPro" id="IPR039039">
    <property type="entry name" value="RAI1-like_fam"/>
</dbReference>
<comment type="caution">
    <text evidence="10">The sequence shown here is derived from an EMBL/GenBank/DDBJ whole genome shotgun (WGS) entry which is preliminary data.</text>
</comment>
<proteinExistence type="inferred from homology"/>
<dbReference type="PANTHER" id="PTHR12395">
    <property type="entry name" value="DOM-3 RELATED"/>
    <property type="match status" value="1"/>
</dbReference>
<keyword evidence="7" id="KW-0539">Nucleus</keyword>
<evidence type="ECO:0000256" key="5">
    <source>
        <dbReference type="ARBA" id="ARBA00046211"/>
    </source>
</evidence>
<feature type="domain" description="RAI1-like" evidence="9">
    <location>
        <begin position="20"/>
        <end position="368"/>
    </location>
</feature>
<comment type="catalytic activity">
    <reaction evidence="4">
        <text>a 5'-end triphospho-ribonucleoside in mRNA + H2O = a 5'-end phospho-ribonucleoside in mRNA + diphosphate + H(+)</text>
        <dbReference type="Rhea" id="RHEA:78683"/>
        <dbReference type="Rhea" id="RHEA-COMP:15692"/>
        <dbReference type="Rhea" id="RHEA-COMP:17164"/>
        <dbReference type="ChEBI" id="CHEBI:15377"/>
        <dbReference type="ChEBI" id="CHEBI:15378"/>
        <dbReference type="ChEBI" id="CHEBI:33019"/>
        <dbReference type="ChEBI" id="CHEBI:138282"/>
        <dbReference type="ChEBI" id="CHEBI:167618"/>
    </reaction>
    <physiologicalReaction direction="left-to-right" evidence="4">
        <dbReference type="Rhea" id="RHEA:78684"/>
    </physiologicalReaction>
</comment>
<comment type="catalytic activity">
    <reaction evidence="6">
        <text>a 5'-end NAD(+)-phospho-ribonucleoside in mRNA + H2O = a 5'-end phospho-ribonucleoside in mRNA + NAD(+) + H(+)</text>
        <dbReference type="Rhea" id="RHEA:60880"/>
        <dbReference type="Rhea" id="RHEA-COMP:15692"/>
        <dbReference type="Rhea" id="RHEA-COMP:15698"/>
        <dbReference type="ChEBI" id="CHEBI:15377"/>
        <dbReference type="ChEBI" id="CHEBI:15378"/>
        <dbReference type="ChEBI" id="CHEBI:57540"/>
        <dbReference type="ChEBI" id="CHEBI:138282"/>
        <dbReference type="ChEBI" id="CHEBI:144029"/>
    </reaction>
    <physiologicalReaction direction="left-to-right" evidence="6">
        <dbReference type="Rhea" id="RHEA:60881"/>
    </physiologicalReaction>
</comment>
<dbReference type="GO" id="GO:0000956">
    <property type="term" value="P:nuclear-transcribed mRNA catabolic process"/>
    <property type="evidence" value="ECO:0007669"/>
    <property type="project" value="TreeGrafter"/>
</dbReference>
<feature type="region of interest" description="Disordered" evidence="8">
    <location>
        <begin position="142"/>
        <end position="163"/>
    </location>
</feature>
<evidence type="ECO:0000256" key="6">
    <source>
        <dbReference type="ARBA" id="ARBA00048124"/>
    </source>
</evidence>
<dbReference type="PANTHER" id="PTHR12395:SF9">
    <property type="entry name" value="DECAPPING AND EXORIBONUCLEASE PROTEIN"/>
    <property type="match status" value="1"/>
</dbReference>
<dbReference type="GO" id="GO:0005634">
    <property type="term" value="C:nucleus"/>
    <property type="evidence" value="ECO:0007669"/>
    <property type="project" value="UniProtKB-SubCell"/>
</dbReference>
<accession>A0AA39R0T8</accession>
<dbReference type="GO" id="GO:0046872">
    <property type="term" value="F:metal ion binding"/>
    <property type="evidence" value="ECO:0007669"/>
    <property type="project" value="UniProtKB-KW"/>
</dbReference>
<evidence type="ECO:0000256" key="4">
    <source>
        <dbReference type="ARBA" id="ARBA00044692"/>
    </source>
</evidence>
<sequence>MDNFAIHPVSRFAGTSAAIRRPKEIAYFSYDDKHDFYLDERSLRYYYPPNIGADLSKGFESFQQLDDTADDHLDSLLKTIIDLERRTGTKCAADIITWRGMMTKIMATPFDNMNGFEMNATRFQVGKPKAVVASSPFIEENHEHKLESRKAQHGQPSRPGAPSQDLMSYWGYKFETLSLIPDQWNSTPREFIERREDMVVNNYAQYCSIVKTGIGKARLVIGGEVDALWDCKPENKDEPINWVELKTSAEIENDKDVLKYERKLLKFWIQSFLLGVPRIIVGFRDRNGILQRLEEMETKDIPGLVKKRGKGTWDGNLCINFTASFLEWLKQTITSEGVWRIKRRERSPMIEVFKTEESGHGDILSRGFVEWRGAGSTDDVDVETARARLLNSINNSQS</sequence>
<evidence type="ECO:0000256" key="2">
    <source>
        <dbReference type="ARBA" id="ARBA00006562"/>
    </source>
</evidence>
<evidence type="ECO:0000256" key="8">
    <source>
        <dbReference type="SAM" id="MobiDB-lite"/>
    </source>
</evidence>
<dbReference type="GO" id="GO:0003723">
    <property type="term" value="F:RNA binding"/>
    <property type="evidence" value="ECO:0007669"/>
    <property type="project" value="UniProtKB-KW"/>
</dbReference>
<evidence type="ECO:0000313" key="11">
    <source>
        <dbReference type="Proteomes" id="UP001166286"/>
    </source>
</evidence>
<comment type="function">
    <text evidence="5">Decapping enzyme for NAD-capped RNAs: specifically hydrolyzes the nicotinamide adenine dinucleotide (NAD) cap from a subset of RNAs by removing the entire NAD moiety from the 5'-end of an NAD-capped RNA. The NAD-cap is present at the 5'-end of some RNAs and snoRNAs. In contrast to the canonical 5'-end N7 methylguanosine (m7G) cap, the NAD cap promotes mRNA decay. Also acts as a non-canonical decapping enzyme that removes the entire cap structure of m7G capped or incompletely capped RNAs. Has decapping activity toward incomplete 5'-end m7G cap mRNAs such as unmethylated 5'-end-capped RNA (cap0), while it has no activity toward 2'-O-ribose methylated m7G cap (cap1). Also possesses RNA 5'-pyrophosphohydrolase activity by hydrolyzing the 5'-end triphosphate to release pyrophosphates. Stimulates exoribonuclease activity of Rat1, allowing it to degrade RNAs with stable secondary structure more effectively.</text>
</comment>
<keyword evidence="7" id="KW-0547">Nucleotide-binding</keyword>
<dbReference type="GO" id="GO:0000166">
    <property type="term" value="F:nucleotide binding"/>
    <property type="evidence" value="ECO:0007669"/>
    <property type="project" value="UniProtKB-KW"/>
</dbReference>
<keyword evidence="7" id="KW-0479">Metal-binding</keyword>
<gene>
    <name evidence="10" type="ORF">JMJ35_004839</name>
</gene>
<dbReference type="EMBL" id="JAFEKC020000009">
    <property type="protein sequence ID" value="KAK0512822.1"/>
    <property type="molecule type" value="Genomic_DNA"/>
</dbReference>
<organism evidence="10 11">
    <name type="scientific">Cladonia borealis</name>
    <dbReference type="NCBI Taxonomy" id="184061"/>
    <lineage>
        <taxon>Eukaryota</taxon>
        <taxon>Fungi</taxon>
        <taxon>Dikarya</taxon>
        <taxon>Ascomycota</taxon>
        <taxon>Pezizomycotina</taxon>
        <taxon>Lecanoromycetes</taxon>
        <taxon>OSLEUM clade</taxon>
        <taxon>Lecanoromycetidae</taxon>
        <taxon>Lecanorales</taxon>
        <taxon>Lecanorineae</taxon>
        <taxon>Cladoniaceae</taxon>
        <taxon>Cladonia</taxon>
    </lineage>
</organism>
<evidence type="ECO:0000259" key="9">
    <source>
        <dbReference type="Pfam" id="PF08652"/>
    </source>
</evidence>
<evidence type="ECO:0000313" key="10">
    <source>
        <dbReference type="EMBL" id="KAK0512822.1"/>
    </source>
</evidence>
<dbReference type="Proteomes" id="UP001166286">
    <property type="component" value="Unassembled WGS sequence"/>
</dbReference>
<comment type="catalytic activity">
    <reaction evidence="3">
        <text>a 5'-end (N(7)-methyl 5'-triphosphoguanosine)-ribonucleoside-ribonucleotide in mRNA + H2O = a (N(7)-methyl 5'-triphosphoguanosine)-nucleoside + a 5'-end phospho-ribonucleoside in mRNA + H(+)</text>
        <dbReference type="Rhea" id="RHEA:66928"/>
        <dbReference type="Rhea" id="RHEA-COMP:15692"/>
        <dbReference type="Rhea" id="RHEA-COMP:17313"/>
        <dbReference type="ChEBI" id="CHEBI:15377"/>
        <dbReference type="ChEBI" id="CHEBI:15378"/>
        <dbReference type="ChEBI" id="CHEBI:138282"/>
        <dbReference type="ChEBI" id="CHEBI:172876"/>
        <dbReference type="ChEBI" id="CHEBI:172877"/>
    </reaction>
    <physiologicalReaction direction="left-to-right" evidence="3">
        <dbReference type="Rhea" id="RHEA:66929"/>
    </physiologicalReaction>
</comment>
<comment type="cofactor">
    <cofactor evidence="1 7">
        <name>a divalent metal cation</name>
        <dbReference type="ChEBI" id="CHEBI:60240"/>
    </cofactor>
</comment>
<dbReference type="AlphaFoldDB" id="A0AA39R0T8"/>
<dbReference type="Pfam" id="PF08652">
    <property type="entry name" value="RAI1"/>
    <property type="match status" value="1"/>
</dbReference>
<dbReference type="GO" id="GO:0005829">
    <property type="term" value="C:cytosol"/>
    <property type="evidence" value="ECO:0007669"/>
    <property type="project" value="TreeGrafter"/>
</dbReference>
<comment type="similarity">
    <text evidence="2 7">Belongs to the DXO/Dom3Z family.</text>
</comment>
<dbReference type="GO" id="GO:0110155">
    <property type="term" value="P:NAD-cap decapping"/>
    <property type="evidence" value="ECO:0007669"/>
    <property type="project" value="TreeGrafter"/>
</dbReference>
<dbReference type="EC" id="3.6.1.-" evidence="7"/>
<keyword evidence="7" id="KW-0540">Nuclease</keyword>
<keyword evidence="11" id="KW-1185">Reference proteome</keyword>
<dbReference type="GO" id="GO:0004518">
    <property type="term" value="F:nuclease activity"/>
    <property type="evidence" value="ECO:0007669"/>
    <property type="project" value="UniProtKB-KW"/>
</dbReference>
<keyword evidence="7" id="KW-0694">RNA-binding</keyword>
<keyword evidence="7" id="KW-0378">Hydrolase</keyword>
<dbReference type="GO" id="GO:0034353">
    <property type="term" value="F:mRNA 5'-diphosphatase activity"/>
    <property type="evidence" value="ECO:0007669"/>
    <property type="project" value="TreeGrafter"/>
</dbReference>
<name>A0AA39R0T8_9LECA</name>
<comment type="subcellular location">
    <subcellularLocation>
        <location evidence="7">Nucleus</location>
    </subcellularLocation>
</comment>
<dbReference type="InterPro" id="IPR013961">
    <property type="entry name" value="RAI1"/>
</dbReference>
<evidence type="ECO:0000256" key="7">
    <source>
        <dbReference type="RuleBase" id="RU367113"/>
    </source>
</evidence>